<evidence type="ECO:0000313" key="1">
    <source>
        <dbReference type="EMBL" id="KKQ18102.1"/>
    </source>
</evidence>
<comment type="caution">
    <text evidence="1">The sequence shown here is derived from an EMBL/GenBank/DDBJ whole genome shotgun (WGS) entry which is preliminary data.</text>
</comment>
<dbReference type="AlphaFoldDB" id="A0A0G0FK75"/>
<protein>
    <submittedName>
        <fullName evidence="1">Uncharacterized protein</fullName>
    </submittedName>
</protein>
<dbReference type="EMBL" id="LBSM01000009">
    <property type="protein sequence ID" value="KKQ18102.1"/>
    <property type="molecule type" value="Genomic_DNA"/>
</dbReference>
<organism evidence="1 2">
    <name type="scientific">Berkelbacteria bacterium GW2011_GWA1_36_9</name>
    <dbReference type="NCBI Taxonomy" id="1618331"/>
    <lineage>
        <taxon>Bacteria</taxon>
        <taxon>Candidatus Berkelbacteria</taxon>
    </lineage>
</organism>
<accession>A0A0G0FK75</accession>
<name>A0A0G0FK75_9BACT</name>
<evidence type="ECO:0000313" key="2">
    <source>
        <dbReference type="Proteomes" id="UP000034508"/>
    </source>
</evidence>
<proteinExistence type="predicted"/>
<gene>
    <name evidence="1" type="ORF">US31_C0009G0001</name>
</gene>
<sequence>PPVNHPWRNYEIKKQKEELSTLLKAELST</sequence>
<feature type="non-terminal residue" evidence="1">
    <location>
        <position position="1"/>
    </location>
</feature>
<dbReference type="Proteomes" id="UP000034508">
    <property type="component" value="Unassembled WGS sequence"/>
</dbReference>
<reference evidence="1 2" key="1">
    <citation type="journal article" date="2015" name="Nature">
        <title>rRNA introns, odd ribosomes, and small enigmatic genomes across a large radiation of phyla.</title>
        <authorList>
            <person name="Brown C.T."/>
            <person name="Hug L.A."/>
            <person name="Thomas B.C."/>
            <person name="Sharon I."/>
            <person name="Castelle C.J."/>
            <person name="Singh A."/>
            <person name="Wilkins M.J."/>
            <person name="Williams K.H."/>
            <person name="Banfield J.F."/>
        </authorList>
    </citation>
    <scope>NUCLEOTIDE SEQUENCE [LARGE SCALE GENOMIC DNA]</scope>
</reference>